<evidence type="ECO:0000256" key="7">
    <source>
        <dbReference type="ARBA" id="ARBA00022824"/>
    </source>
</evidence>
<evidence type="ECO:0000313" key="13">
    <source>
        <dbReference type="Proteomes" id="UP001360560"/>
    </source>
</evidence>
<sequence>MPVRKRHTRNGSENYDADDEKSMSSSTKKLIVTKPKTSESIIVNSPLYGFLSPFKSAKSQWMVKYIVILFALIIRIVVSFGPYSGEHVAPRFGDFEAQRHWLDLTVNLPISQWYYYNLEHWGLDYPPLTAYHSLLLGYIGWFIRPEWFQLDATDGLENEELKFFMRFTVIVSESLLYIPAVYYYTKWFNKNMDILNKKSSLNQVLSIAVLLFQPTLILIDHGHFQYNCVMLGFALLSLDAMLNDHLMLASIFFVFSLTFKQMGLFYAPLVFAYLLGVTFNPFNELLYNIGVFKSRRANKFDFVNLFLIALATVGSFIVVFAPLYIFADDGQGFANLKQSILRIFPFNRGIFEDKVANFWCTTNTLVKYKNLPVDLLKLSALGFTVLSILPACIAIYFNPIKSLLPWALASTSWGFFLFSFQVHEKSVLLPLLPTNLLFCYVNDDELFQLLSWINNIALFSLGPLLKRDKLDLQFYTLTLLSNWLVGNLTPESLLNNLRSLFKSFFSVAWFTNWIIFGSTIGAIVLDLVPYFVEAPANLPDLWVVGNITLSFICFSIFYLYITYKTCALAISS</sequence>
<name>A0AAV5QUK9_9ASCO</name>
<evidence type="ECO:0000256" key="11">
    <source>
        <dbReference type="SAM" id="MobiDB-lite"/>
    </source>
</evidence>
<accession>A0AAV5QUK9</accession>
<feature type="transmembrane region" description="Helical" evidence="10">
    <location>
        <begin position="125"/>
        <end position="143"/>
    </location>
</feature>
<evidence type="ECO:0000256" key="2">
    <source>
        <dbReference type="ARBA" id="ARBA00004922"/>
    </source>
</evidence>
<gene>
    <name evidence="12" type="ORF">DASC09_057630</name>
</gene>
<evidence type="ECO:0000256" key="9">
    <source>
        <dbReference type="ARBA" id="ARBA00023136"/>
    </source>
</evidence>
<reference evidence="12 13" key="1">
    <citation type="journal article" date="2023" name="Elife">
        <title>Identification of key yeast species and microbe-microbe interactions impacting larval growth of Drosophila in the wild.</title>
        <authorList>
            <person name="Mure A."/>
            <person name="Sugiura Y."/>
            <person name="Maeda R."/>
            <person name="Honda K."/>
            <person name="Sakurai N."/>
            <person name="Takahashi Y."/>
            <person name="Watada M."/>
            <person name="Katoh T."/>
            <person name="Gotoh A."/>
            <person name="Gotoh Y."/>
            <person name="Taniguchi I."/>
            <person name="Nakamura K."/>
            <person name="Hayashi T."/>
            <person name="Katayama T."/>
            <person name="Uemura T."/>
            <person name="Hattori Y."/>
        </authorList>
    </citation>
    <scope>NUCLEOTIDE SEQUENCE [LARGE SCALE GENOMIC DNA]</scope>
    <source>
        <strain evidence="12 13">SC-9</strain>
    </source>
</reference>
<dbReference type="PANTHER" id="PTHR12413:SF1">
    <property type="entry name" value="DOLICHYL PYROPHOSPHATE MAN9GLCNAC2 ALPHA-1,3-GLUCOSYLTRANSFERASE"/>
    <property type="match status" value="1"/>
</dbReference>
<evidence type="ECO:0000256" key="1">
    <source>
        <dbReference type="ARBA" id="ARBA00004477"/>
    </source>
</evidence>
<dbReference type="GeneID" id="90076412"/>
<keyword evidence="5 10" id="KW-0808">Transferase</keyword>
<feature type="transmembrane region" description="Helical" evidence="10">
    <location>
        <begin position="263"/>
        <end position="282"/>
    </location>
</feature>
<dbReference type="Proteomes" id="UP001360560">
    <property type="component" value="Unassembled WGS sequence"/>
</dbReference>
<evidence type="ECO:0000256" key="4">
    <source>
        <dbReference type="ARBA" id="ARBA00022676"/>
    </source>
</evidence>
<keyword evidence="6 10" id="KW-0812">Transmembrane</keyword>
<dbReference type="PANTHER" id="PTHR12413">
    <property type="entry name" value="DOLICHYL GLYCOSYLTRANSFERASE"/>
    <property type="match status" value="1"/>
</dbReference>
<feature type="transmembrane region" description="Helical" evidence="10">
    <location>
        <begin position="302"/>
        <end position="327"/>
    </location>
</feature>
<evidence type="ECO:0000256" key="5">
    <source>
        <dbReference type="ARBA" id="ARBA00022679"/>
    </source>
</evidence>
<keyword evidence="8 10" id="KW-1133">Transmembrane helix</keyword>
<feature type="transmembrane region" description="Helical" evidence="10">
    <location>
        <begin position="163"/>
        <end position="185"/>
    </location>
</feature>
<feature type="transmembrane region" description="Helical" evidence="10">
    <location>
        <begin position="200"/>
        <end position="219"/>
    </location>
</feature>
<evidence type="ECO:0000313" key="12">
    <source>
        <dbReference type="EMBL" id="GMM38424.1"/>
    </source>
</evidence>
<dbReference type="EC" id="2.4.1.-" evidence="10"/>
<feature type="transmembrane region" description="Helical" evidence="10">
    <location>
        <begin position="231"/>
        <end position="257"/>
    </location>
</feature>
<dbReference type="EMBL" id="BTFZ01000020">
    <property type="protein sequence ID" value="GMM38424.1"/>
    <property type="molecule type" value="Genomic_DNA"/>
</dbReference>
<keyword evidence="13" id="KW-1185">Reference proteome</keyword>
<comment type="similarity">
    <text evidence="3 10">Belongs to the ALG6/ALG8 glucosyltransferase family.</text>
</comment>
<evidence type="ECO:0000256" key="10">
    <source>
        <dbReference type="RuleBase" id="RU363110"/>
    </source>
</evidence>
<keyword evidence="9 10" id="KW-0472">Membrane</keyword>
<feature type="transmembrane region" description="Helical" evidence="10">
    <location>
        <begin position="65"/>
        <end position="83"/>
    </location>
</feature>
<dbReference type="AlphaFoldDB" id="A0AAV5QUK9"/>
<feature type="transmembrane region" description="Helical" evidence="10">
    <location>
        <begin position="375"/>
        <end position="396"/>
    </location>
</feature>
<organism evidence="12 13">
    <name type="scientific">Saccharomycopsis crataegensis</name>
    <dbReference type="NCBI Taxonomy" id="43959"/>
    <lineage>
        <taxon>Eukaryota</taxon>
        <taxon>Fungi</taxon>
        <taxon>Dikarya</taxon>
        <taxon>Ascomycota</taxon>
        <taxon>Saccharomycotina</taxon>
        <taxon>Saccharomycetes</taxon>
        <taxon>Saccharomycopsidaceae</taxon>
        <taxon>Saccharomycopsis</taxon>
    </lineage>
</organism>
<evidence type="ECO:0000256" key="6">
    <source>
        <dbReference type="ARBA" id="ARBA00022692"/>
    </source>
</evidence>
<feature type="region of interest" description="Disordered" evidence="11">
    <location>
        <begin position="1"/>
        <end position="28"/>
    </location>
</feature>
<dbReference type="RefSeq" id="XP_064855419.1">
    <property type="nucleotide sequence ID" value="XM_064999347.1"/>
</dbReference>
<comment type="pathway">
    <text evidence="2 10">Protein modification; protein glycosylation.</text>
</comment>
<dbReference type="GO" id="GO:0005789">
    <property type="term" value="C:endoplasmic reticulum membrane"/>
    <property type="evidence" value="ECO:0007669"/>
    <property type="project" value="UniProtKB-SubCell"/>
</dbReference>
<comment type="subcellular location">
    <subcellularLocation>
        <location evidence="1 10">Endoplasmic reticulum membrane</location>
        <topology evidence="1 10">Multi-pass membrane protein</topology>
    </subcellularLocation>
</comment>
<keyword evidence="4 10" id="KW-0328">Glycosyltransferase</keyword>
<proteinExistence type="inferred from homology"/>
<dbReference type="GO" id="GO:0042281">
    <property type="term" value="F:dolichyl pyrophosphate Man9GlcNAc2 alpha-1,3-glucosyltransferase activity"/>
    <property type="evidence" value="ECO:0007669"/>
    <property type="project" value="TreeGrafter"/>
</dbReference>
<dbReference type="Pfam" id="PF03155">
    <property type="entry name" value="Alg6_Alg8"/>
    <property type="match status" value="1"/>
</dbReference>
<evidence type="ECO:0000256" key="8">
    <source>
        <dbReference type="ARBA" id="ARBA00022989"/>
    </source>
</evidence>
<protein>
    <recommendedName>
        <fullName evidence="10">Alpha-1,3-glucosyltransferase</fullName>
        <ecNumber evidence="10">2.4.1.-</ecNumber>
    </recommendedName>
</protein>
<feature type="transmembrane region" description="Helical" evidence="10">
    <location>
        <begin position="541"/>
        <end position="561"/>
    </location>
</feature>
<keyword evidence="7 10" id="KW-0256">Endoplasmic reticulum</keyword>
<feature type="transmembrane region" description="Helical" evidence="10">
    <location>
        <begin position="510"/>
        <end position="532"/>
    </location>
</feature>
<dbReference type="InterPro" id="IPR004856">
    <property type="entry name" value="Glyco_trans_ALG6/ALG8"/>
</dbReference>
<evidence type="ECO:0000256" key="3">
    <source>
        <dbReference type="ARBA" id="ARBA00008715"/>
    </source>
</evidence>
<comment type="caution">
    <text evidence="12">The sequence shown here is derived from an EMBL/GenBank/DDBJ whole genome shotgun (WGS) entry which is preliminary data.</text>
</comment>